<feature type="transmembrane region" description="Helical" evidence="1">
    <location>
        <begin position="37"/>
        <end position="55"/>
    </location>
</feature>
<dbReference type="AlphaFoldDB" id="A0AAE3NQ44"/>
<feature type="transmembrane region" description="Helical" evidence="1">
    <location>
        <begin position="95"/>
        <end position="116"/>
    </location>
</feature>
<proteinExistence type="predicted"/>
<dbReference type="EMBL" id="JARGYC010000007">
    <property type="protein sequence ID" value="MDF0599956.1"/>
    <property type="molecule type" value="Genomic_DNA"/>
</dbReference>
<organism evidence="2 3">
    <name type="scientific">Psychromarinibacter sediminicola</name>
    <dbReference type="NCBI Taxonomy" id="3033385"/>
    <lineage>
        <taxon>Bacteria</taxon>
        <taxon>Pseudomonadati</taxon>
        <taxon>Pseudomonadota</taxon>
        <taxon>Alphaproteobacteria</taxon>
        <taxon>Rhodobacterales</taxon>
        <taxon>Paracoccaceae</taxon>
        <taxon>Psychromarinibacter</taxon>
    </lineage>
</organism>
<sequence length="132" mass="14934">MALLIRWLFAFVLVVATYNPTMYNYVRWAEANYESRLSLVVLFGLVLFVGYVIFFRATLRSIGAFGVILVVALVAVIVWVLIDIGWLALDNPDQMVWLGVVALSLVLGTGLSWSIIRRRLSGQYDMDDVDEE</sequence>
<dbReference type="Proteomes" id="UP001220964">
    <property type="component" value="Unassembled WGS sequence"/>
</dbReference>
<keyword evidence="1" id="KW-1133">Transmembrane helix</keyword>
<keyword evidence="3" id="KW-1185">Reference proteome</keyword>
<reference evidence="2" key="1">
    <citation type="submission" date="2023-03" db="EMBL/GenBank/DDBJ databases">
        <title>Multiphase analysis and comparison of six strains from genera Psychromarinibacter, Lutimaribacter, and Maritimibacter, including a novel species: Psychromarinibacter sediminicola sp. nov.</title>
        <authorList>
            <person name="Wang Y.-H."/>
            <person name="Ye M.-Q."/>
            <person name="Du Z.-J."/>
        </authorList>
    </citation>
    <scope>NUCLEOTIDE SEQUENCE</scope>
    <source>
        <strain evidence="2">C21-152</strain>
    </source>
</reference>
<protein>
    <submittedName>
        <fullName evidence="2">DUF6524 family protein</fullName>
    </submittedName>
</protein>
<gene>
    <name evidence="2" type="ORF">P1J78_04355</name>
</gene>
<keyword evidence="1" id="KW-0812">Transmembrane</keyword>
<dbReference type="Pfam" id="PF20134">
    <property type="entry name" value="DUF6524"/>
    <property type="match status" value="1"/>
</dbReference>
<name>A0AAE3NQ44_9RHOB</name>
<accession>A0AAE3NQ44</accession>
<dbReference type="RefSeq" id="WP_275566100.1">
    <property type="nucleotide sequence ID" value="NZ_JARGYC010000007.1"/>
</dbReference>
<feature type="transmembrane region" description="Helical" evidence="1">
    <location>
        <begin position="62"/>
        <end position="89"/>
    </location>
</feature>
<comment type="caution">
    <text evidence="2">The sequence shown here is derived from an EMBL/GenBank/DDBJ whole genome shotgun (WGS) entry which is preliminary data.</text>
</comment>
<keyword evidence="1" id="KW-0472">Membrane</keyword>
<evidence type="ECO:0000256" key="1">
    <source>
        <dbReference type="SAM" id="Phobius"/>
    </source>
</evidence>
<evidence type="ECO:0000313" key="3">
    <source>
        <dbReference type="Proteomes" id="UP001220964"/>
    </source>
</evidence>
<dbReference type="InterPro" id="IPR045387">
    <property type="entry name" value="DUF6524"/>
</dbReference>
<evidence type="ECO:0000313" key="2">
    <source>
        <dbReference type="EMBL" id="MDF0599956.1"/>
    </source>
</evidence>